<reference evidence="1" key="1">
    <citation type="journal article" date="2015" name="Nature">
        <title>Complex archaea that bridge the gap between prokaryotes and eukaryotes.</title>
        <authorList>
            <person name="Spang A."/>
            <person name="Saw J.H."/>
            <person name="Jorgensen S.L."/>
            <person name="Zaremba-Niedzwiedzka K."/>
            <person name="Martijn J."/>
            <person name="Lind A.E."/>
            <person name="van Eijk R."/>
            <person name="Schleper C."/>
            <person name="Guy L."/>
            <person name="Ettema T.J."/>
        </authorList>
    </citation>
    <scope>NUCLEOTIDE SEQUENCE</scope>
</reference>
<gene>
    <name evidence="1" type="ORF">LCGC14_1648440</name>
</gene>
<sequence>MIIKYDWNNQGELKSFHKVANLLEIVIWLEQKHKENWYYNENGDYTSRMTQIHILLDPEFGLWLLLYPSHCSFYLMAGDSRIATFNDIKDVTAFLKFLKGI</sequence>
<comment type="caution">
    <text evidence="1">The sequence shown here is derived from an EMBL/GenBank/DDBJ whole genome shotgun (WGS) entry which is preliminary data.</text>
</comment>
<organism evidence="1">
    <name type="scientific">marine sediment metagenome</name>
    <dbReference type="NCBI Taxonomy" id="412755"/>
    <lineage>
        <taxon>unclassified sequences</taxon>
        <taxon>metagenomes</taxon>
        <taxon>ecological metagenomes</taxon>
    </lineage>
</organism>
<dbReference type="AlphaFoldDB" id="A0A0F9HYD9"/>
<protein>
    <submittedName>
        <fullName evidence="1">Uncharacterized protein</fullName>
    </submittedName>
</protein>
<dbReference type="EMBL" id="LAZR01013831">
    <property type="protein sequence ID" value="KKM20142.1"/>
    <property type="molecule type" value="Genomic_DNA"/>
</dbReference>
<proteinExistence type="predicted"/>
<name>A0A0F9HYD9_9ZZZZ</name>
<accession>A0A0F9HYD9</accession>
<evidence type="ECO:0000313" key="1">
    <source>
        <dbReference type="EMBL" id="KKM20142.1"/>
    </source>
</evidence>